<dbReference type="Proteomes" id="UP000288805">
    <property type="component" value="Unassembled WGS sequence"/>
</dbReference>
<comment type="caution">
    <text evidence="1">The sequence shown here is derived from an EMBL/GenBank/DDBJ whole genome shotgun (WGS) entry which is preliminary data.</text>
</comment>
<dbReference type="InterPro" id="IPR034574">
    <property type="entry name" value="SDH6"/>
</dbReference>
<sequence length="65" mass="7662">MADSSPSFFRRHWEGWKDYWGERFAILDNYAKFVNRDKPIPKWSDSDVEEFIASDPVYGPTVCIS</sequence>
<dbReference type="GO" id="GO:0045273">
    <property type="term" value="C:respiratory chain complex II (succinate dehydrogenase)"/>
    <property type="evidence" value="ECO:0007669"/>
    <property type="project" value="InterPro"/>
</dbReference>
<dbReference type="PANTHER" id="PTHR36708">
    <property type="entry name" value="SUCCINATE DEHYDROGENASE SUBUNIT 6, MITOCHONDRIAL"/>
    <property type="match status" value="1"/>
</dbReference>
<protein>
    <submittedName>
        <fullName evidence="1">Succinate dehydrogenase subunit 6, mitochondrial</fullName>
    </submittedName>
</protein>
<dbReference type="EMBL" id="QGNW01001142">
    <property type="protein sequence ID" value="RVW53577.1"/>
    <property type="molecule type" value="Genomic_DNA"/>
</dbReference>
<dbReference type="AlphaFoldDB" id="A0A438F0S2"/>
<evidence type="ECO:0000313" key="2">
    <source>
        <dbReference type="Proteomes" id="UP000288805"/>
    </source>
</evidence>
<reference evidence="1 2" key="1">
    <citation type="journal article" date="2018" name="PLoS Genet.">
        <title>Population sequencing reveals clonal diversity and ancestral inbreeding in the grapevine cultivar Chardonnay.</title>
        <authorList>
            <person name="Roach M.J."/>
            <person name="Johnson D.L."/>
            <person name="Bohlmann J."/>
            <person name="van Vuuren H.J."/>
            <person name="Jones S.J."/>
            <person name="Pretorius I.S."/>
            <person name="Schmidt S.A."/>
            <person name="Borneman A.R."/>
        </authorList>
    </citation>
    <scope>NUCLEOTIDE SEQUENCE [LARGE SCALE GENOMIC DNA]</scope>
    <source>
        <strain evidence="2">cv. Chardonnay</strain>
        <tissue evidence="1">Leaf</tissue>
    </source>
</reference>
<accession>A0A438F0S2</accession>
<proteinExistence type="predicted"/>
<evidence type="ECO:0000313" key="1">
    <source>
        <dbReference type="EMBL" id="RVW53577.1"/>
    </source>
</evidence>
<name>A0A438F0S2_VITVI</name>
<organism evidence="1 2">
    <name type="scientific">Vitis vinifera</name>
    <name type="common">Grape</name>
    <dbReference type="NCBI Taxonomy" id="29760"/>
    <lineage>
        <taxon>Eukaryota</taxon>
        <taxon>Viridiplantae</taxon>
        <taxon>Streptophyta</taxon>
        <taxon>Embryophyta</taxon>
        <taxon>Tracheophyta</taxon>
        <taxon>Spermatophyta</taxon>
        <taxon>Magnoliopsida</taxon>
        <taxon>eudicotyledons</taxon>
        <taxon>Gunneridae</taxon>
        <taxon>Pentapetalae</taxon>
        <taxon>rosids</taxon>
        <taxon>Vitales</taxon>
        <taxon>Vitaceae</taxon>
        <taxon>Viteae</taxon>
        <taxon>Vitis</taxon>
    </lineage>
</organism>
<gene>
    <name evidence="1" type="primary">SDH6_1</name>
    <name evidence="1" type="ORF">CK203_068982</name>
</gene>
<dbReference type="PANTHER" id="PTHR36708:SF1">
    <property type="entry name" value="SUCCINATE DEHYDROGENASE SUBUNIT 6, MITOCHONDRIAL"/>
    <property type="match status" value="1"/>
</dbReference>